<feature type="domain" description="Reverse transcriptase Ty1/copia-type" evidence="1">
    <location>
        <begin position="197"/>
        <end position="248"/>
    </location>
</feature>
<accession>A0A6L2NNX8</accession>
<protein>
    <recommendedName>
        <fullName evidence="1">Reverse transcriptase Ty1/copia-type domain-containing protein</fullName>
    </recommendedName>
</protein>
<proteinExistence type="predicted"/>
<reference evidence="2" key="1">
    <citation type="journal article" date="2019" name="Sci. Rep.">
        <title>Draft genome of Tanacetum cinerariifolium, the natural source of mosquito coil.</title>
        <authorList>
            <person name="Yamashiro T."/>
            <person name="Shiraishi A."/>
            <person name="Satake H."/>
            <person name="Nakayama K."/>
        </authorList>
    </citation>
    <scope>NUCLEOTIDE SEQUENCE</scope>
</reference>
<dbReference type="InterPro" id="IPR013103">
    <property type="entry name" value="RVT_2"/>
</dbReference>
<dbReference type="PANTHER" id="PTHR11439">
    <property type="entry name" value="GAG-POL-RELATED RETROTRANSPOSON"/>
    <property type="match status" value="1"/>
</dbReference>
<organism evidence="2">
    <name type="scientific">Tanacetum cinerariifolium</name>
    <name type="common">Dalmatian daisy</name>
    <name type="synonym">Chrysanthemum cinerariifolium</name>
    <dbReference type="NCBI Taxonomy" id="118510"/>
    <lineage>
        <taxon>Eukaryota</taxon>
        <taxon>Viridiplantae</taxon>
        <taxon>Streptophyta</taxon>
        <taxon>Embryophyta</taxon>
        <taxon>Tracheophyta</taxon>
        <taxon>Spermatophyta</taxon>
        <taxon>Magnoliopsida</taxon>
        <taxon>eudicotyledons</taxon>
        <taxon>Gunneridae</taxon>
        <taxon>Pentapetalae</taxon>
        <taxon>asterids</taxon>
        <taxon>campanulids</taxon>
        <taxon>Asterales</taxon>
        <taxon>Asteraceae</taxon>
        <taxon>Asteroideae</taxon>
        <taxon>Anthemideae</taxon>
        <taxon>Anthemidinae</taxon>
        <taxon>Tanacetum</taxon>
    </lineage>
</organism>
<dbReference type="InterPro" id="IPR043502">
    <property type="entry name" value="DNA/RNA_pol_sf"/>
</dbReference>
<dbReference type="Pfam" id="PF07727">
    <property type="entry name" value="RVT_2"/>
    <property type="match status" value="1"/>
</dbReference>
<evidence type="ECO:0000313" key="2">
    <source>
        <dbReference type="EMBL" id="GEU87287.1"/>
    </source>
</evidence>
<dbReference type="EMBL" id="BKCJ010009509">
    <property type="protein sequence ID" value="GEU87287.1"/>
    <property type="molecule type" value="Genomic_DNA"/>
</dbReference>
<dbReference type="AlphaFoldDB" id="A0A6L2NNX8"/>
<dbReference type="PANTHER" id="PTHR11439:SF495">
    <property type="entry name" value="REVERSE TRANSCRIPTASE, RNA-DEPENDENT DNA POLYMERASE-RELATED"/>
    <property type="match status" value="1"/>
</dbReference>
<evidence type="ECO:0000259" key="1">
    <source>
        <dbReference type="Pfam" id="PF07727"/>
    </source>
</evidence>
<dbReference type="SUPFAM" id="SSF56672">
    <property type="entry name" value="DNA/RNA polymerases"/>
    <property type="match status" value="1"/>
</dbReference>
<name>A0A6L2NNX8_TANCI</name>
<gene>
    <name evidence="2" type="ORF">Tci_059265</name>
</gene>
<sequence length="393" mass="45143">MTFVDDEDLISGCFCDSSFLYPQSSYHFKELRCSAQCLTQLRIFQEVLYSCILWSGYMVLRDFPLYCSSSFEQFKVKSRRGLLLLSLSSDDEAEDDKPKDDTGSKTIVELVNKEDQAYRDELERANESRKGDTFTSPIQSVNAKAEFNNMESSTVVSPIPPHKVNIDHPKDQILEDPKSAVQTRGTGKKSFKAYALVWRLVDLPYGKKAIGTKWVYRNKKDERGIVVRNKARLVAQGYRQEEGIDYDEMDVKSAFLYGTIKDEVYVSQPLGFIDPQFPNKVYKVYVDDIIFGSSKKSLCDEFAALMHKRFQMSSMGELTFFFGLQVTPKLLHLYAVKRIFRYLKGQPKLSLWYPRDSLFDLEAYSESDYVRANLDRKSTAGGCQILGSRLISW</sequence>
<comment type="caution">
    <text evidence="2">The sequence shown here is derived from an EMBL/GenBank/DDBJ whole genome shotgun (WGS) entry which is preliminary data.</text>
</comment>